<dbReference type="Proteomes" id="UP000244810">
    <property type="component" value="Unassembled WGS sequence"/>
</dbReference>
<protein>
    <submittedName>
        <fullName evidence="1">Enoyl-CoA hydratase/isomerase family protein</fullName>
    </submittedName>
</protein>
<evidence type="ECO:0000313" key="2">
    <source>
        <dbReference type="Proteomes" id="UP000244810"/>
    </source>
</evidence>
<dbReference type="SUPFAM" id="SSF52096">
    <property type="entry name" value="ClpP/crotonase"/>
    <property type="match status" value="1"/>
</dbReference>
<dbReference type="AlphaFoldDB" id="A0A2T7UQ73"/>
<keyword evidence="2" id="KW-1185">Reference proteome</keyword>
<dbReference type="Pfam" id="PF00378">
    <property type="entry name" value="ECH_1"/>
    <property type="match status" value="1"/>
</dbReference>
<accession>A0A2T7UQ73</accession>
<name>A0A2T7UQ73_9RHOB</name>
<reference evidence="1 2" key="1">
    <citation type="journal article" date="2011" name="Syst. Appl. Microbiol.">
        <title>Defluviimonas denitrificans gen. nov., sp. nov., and Pararhodobacter aggregans gen. nov., sp. nov., non-phototrophic Rhodobacteraceae from the biofilter of a marine aquaculture.</title>
        <authorList>
            <person name="Foesel B.U."/>
            <person name="Drake H.L."/>
            <person name="Schramm A."/>
        </authorList>
    </citation>
    <scope>NUCLEOTIDE SEQUENCE [LARGE SCALE GENOMIC DNA]</scope>
    <source>
        <strain evidence="1 2">D1-19</strain>
    </source>
</reference>
<dbReference type="RefSeq" id="WP_107752340.1">
    <property type="nucleotide sequence ID" value="NZ_QBKF01000007.1"/>
</dbReference>
<comment type="caution">
    <text evidence="1">The sequence shown here is derived from an EMBL/GenBank/DDBJ whole genome shotgun (WGS) entry which is preliminary data.</text>
</comment>
<dbReference type="CDD" id="cd06558">
    <property type="entry name" value="crotonase-like"/>
    <property type="match status" value="1"/>
</dbReference>
<dbReference type="EMBL" id="QDDR01000007">
    <property type="protein sequence ID" value="PVE46768.1"/>
    <property type="molecule type" value="Genomic_DNA"/>
</dbReference>
<dbReference type="Gene3D" id="3.90.226.10">
    <property type="entry name" value="2-enoyl-CoA Hydratase, Chain A, domain 1"/>
    <property type="match status" value="1"/>
</dbReference>
<dbReference type="GO" id="GO:0016853">
    <property type="term" value="F:isomerase activity"/>
    <property type="evidence" value="ECO:0007669"/>
    <property type="project" value="UniProtKB-KW"/>
</dbReference>
<sequence>MNAQHPSLRVEDLSPRLTALTLDRPPANALTSDLIAAITATFRDLAQRSEPPVVLLSAEGERFFCAGGDIRELDGTEPDHALARMEKFHHMLLALGAYPSAIVVAIRGYAAGGGLELALMGDVVIAGEGARFGFPEINNGLMPAITGIRRAVAILGRQAAFDLLSSGRFLTAPEARALGLAQSVVPDALVLARATEAATGLAAKDPLILGIMKRAVQGADPAEAEAMRRRTLTEFRKILNRPAAVEARARFLARDRV</sequence>
<proteinExistence type="predicted"/>
<dbReference type="PANTHER" id="PTHR11941:SF54">
    <property type="entry name" value="ENOYL-COA HYDRATASE, MITOCHONDRIAL"/>
    <property type="match status" value="1"/>
</dbReference>
<dbReference type="InterPro" id="IPR001753">
    <property type="entry name" value="Enoyl-CoA_hydra/iso"/>
</dbReference>
<dbReference type="PANTHER" id="PTHR11941">
    <property type="entry name" value="ENOYL-COA HYDRATASE-RELATED"/>
    <property type="match status" value="1"/>
</dbReference>
<dbReference type="GO" id="GO:0006635">
    <property type="term" value="P:fatty acid beta-oxidation"/>
    <property type="evidence" value="ECO:0007669"/>
    <property type="project" value="TreeGrafter"/>
</dbReference>
<evidence type="ECO:0000313" key="1">
    <source>
        <dbReference type="EMBL" id="PVE46768.1"/>
    </source>
</evidence>
<dbReference type="InterPro" id="IPR029045">
    <property type="entry name" value="ClpP/crotonase-like_dom_sf"/>
</dbReference>
<organism evidence="1 2">
    <name type="scientific">Pararhodobacter aggregans</name>
    <dbReference type="NCBI Taxonomy" id="404875"/>
    <lineage>
        <taxon>Bacteria</taxon>
        <taxon>Pseudomonadati</taxon>
        <taxon>Pseudomonadota</taxon>
        <taxon>Alphaproteobacteria</taxon>
        <taxon>Rhodobacterales</taxon>
        <taxon>Paracoccaceae</taxon>
        <taxon>Pararhodobacter</taxon>
    </lineage>
</organism>
<dbReference type="OrthoDB" id="9775794at2"/>
<keyword evidence="1" id="KW-0413">Isomerase</keyword>
<gene>
    <name evidence="1" type="ORF">DDE23_13845</name>
</gene>